<evidence type="ECO:0000256" key="7">
    <source>
        <dbReference type="ARBA" id="ARBA00022801"/>
    </source>
</evidence>
<evidence type="ECO:0000256" key="6">
    <source>
        <dbReference type="ARBA" id="ARBA00022753"/>
    </source>
</evidence>
<evidence type="ECO:0000313" key="13">
    <source>
        <dbReference type="Proteomes" id="UP000078046"/>
    </source>
</evidence>
<evidence type="ECO:0000256" key="9">
    <source>
        <dbReference type="ARBA" id="ARBA00023136"/>
    </source>
</evidence>
<keyword evidence="8" id="KW-1133">Transmembrane helix</keyword>
<accession>A0A177BC71</accession>
<dbReference type="GO" id="GO:0005886">
    <property type="term" value="C:plasma membrane"/>
    <property type="evidence" value="ECO:0007669"/>
    <property type="project" value="TreeGrafter"/>
</dbReference>
<evidence type="ECO:0000313" key="12">
    <source>
        <dbReference type="EMBL" id="OAF71917.1"/>
    </source>
</evidence>
<keyword evidence="5" id="KW-0812">Transmembrane</keyword>
<sequence>MIANEESHKSIQIDANETTPLLNTAALGTPLIQCEVCQSYISLVDRPYYYVVNCDNCKECTAIRSAPVGKCYIRCFCKCLLVCKTTSRCIVCPREGCGLVVNIPHGSPREDGEYFRVCCFYCHDVFLFDSNQESLAKCPHCKKL</sequence>
<comment type="catalytic activity">
    <reaction evidence="1 11">
        <text>a 1,2-diacyl-sn-glycero-3-phospho-(1D-myo-inositol-4,5-bisphosphate) + H2O = a 1,2-diacyl-sn-glycero-3-phospho-(1D-myo-inositol-5-phosphate) + phosphate</text>
        <dbReference type="Rhea" id="RHEA:25674"/>
        <dbReference type="ChEBI" id="CHEBI:15377"/>
        <dbReference type="ChEBI" id="CHEBI:43474"/>
        <dbReference type="ChEBI" id="CHEBI:57795"/>
        <dbReference type="ChEBI" id="CHEBI:58456"/>
        <dbReference type="EC" id="3.1.3.78"/>
    </reaction>
</comment>
<comment type="function">
    <text evidence="11">Catalyzes the hydrolysis of phosphatidylinositol-4,5-bisphosphate (PtdIns-4,5-P2) to phosphatidylinositol-4-phosphate (PtdIns-4-P).</text>
</comment>
<proteinExistence type="predicted"/>
<protein>
    <recommendedName>
        <fullName evidence="4 11">Phosphatidylinositol-4,5-bisphosphate 4-phosphatase</fullName>
        <ecNumber evidence="4 11">3.1.3.78</ecNumber>
    </recommendedName>
</protein>
<evidence type="ECO:0000256" key="8">
    <source>
        <dbReference type="ARBA" id="ARBA00022989"/>
    </source>
</evidence>
<evidence type="ECO:0000256" key="10">
    <source>
        <dbReference type="ARBA" id="ARBA00023228"/>
    </source>
</evidence>
<keyword evidence="6 11" id="KW-0967">Endosome</keyword>
<dbReference type="GO" id="GO:0034597">
    <property type="term" value="F:phosphatidylinositol-4,5-bisphosphate 4-phosphatase activity"/>
    <property type="evidence" value="ECO:0007669"/>
    <property type="project" value="UniProtKB-EC"/>
</dbReference>
<name>A0A177BC71_9BILA</name>
<dbReference type="EMBL" id="LWCA01000015">
    <property type="protein sequence ID" value="OAF71917.1"/>
    <property type="molecule type" value="Genomic_DNA"/>
</dbReference>
<evidence type="ECO:0000256" key="2">
    <source>
        <dbReference type="ARBA" id="ARBA00004107"/>
    </source>
</evidence>
<reference evidence="12 13" key="1">
    <citation type="submission" date="2016-04" db="EMBL/GenBank/DDBJ databases">
        <title>The genome of Intoshia linei affirms orthonectids as highly simplified spiralians.</title>
        <authorList>
            <person name="Mikhailov K.V."/>
            <person name="Slusarev G.S."/>
            <person name="Nikitin M.A."/>
            <person name="Logacheva M.D."/>
            <person name="Penin A."/>
            <person name="Aleoshin V."/>
            <person name="Panchin Y.V."/>
        </authorList>
    </citation>
    <scope>NUCLEOTIDE SEQUENCE [LARGE SCALE GENOMIC DNA]</scope>
    <source>
        <strain evidence="12">Intl2013</strain>
        <tissue evidence="12">Whole animal</tissue>
    </source>
</reference>
<dbReference type="GO" id="GO:0030670">
    <property type="term" value="C:phagocytic vesicle membrane"/>
    <property type="evidence" value="ECO:0007669"/>
    <property type="project" value="TreeGrafter"/>
</dbReference>
<comment type="caution">
    <text evidence="12">The sequence shown here is derived from an EMBL/GenBank/DDBJ whole genome shotgun (WGS) entry which is preliminary data.</text>
</comment>
<dbReference type="Proteomes" id="UP000078046">
    <property type="component" value="Unassembled WGS sequence"/>
</dbReference>
<dbReference type="GO" id="GO:0005765">
    <property type="term" value="C:lysosomal membrane"/>
    <property type="evidence" value="ECO:0007669"/>
    <property type="project" value="UniProtKB-SubCell"/>
</dbReference>
<keyword evidence="7 11" id="KW-0378">Hydrolase</keyword>
<dbReference type="GO" id="GO:0046856">
    <property type="term" value="P:phosphatidylinositol dephosphorylation"/>
    <property type="evidence" value="ECO:0007669"/>
    <property type="project" value="InterPro"/>
</dbReference>
<keyword evidence="9" id="KW-0472">Membrane</keyword>
<dbReference type="EC" id="3.1.3.78" evidence="4 11"/>
<organism evidence="12 13">
    <name type="scientific">Intoshia linei</name>
    <dbReference type="NCBI Taxonomy" id="1819745"/>
    <lineage>
        <taxon>Eukaryota</taxon>
        <taxon>Metazoa</taxon>
        <taxon>Spiralia</taxon>
        <taxon>Lophotrochozoa</taxon>
        <taxon>Mesozoa</taxon>
        <taxon>Orthonectida</taxon>
        <taxon>Rhopaluridae</taxon>
        <taxon>Intoshia</taxon>
    </lineage>
</organism>
<keyword evidence="10 11" id="KW-0458">Lysosome</keyword>
<dbReference type="InterPro" id="IPR019178">
    <property type="entry name" value="PtdIns-P2-Ptase"/>
</dbReference>
<evidence type="ECO:0000256" key="4">
    <source>
        <dbReference type="ARBA" id="ARBA00012936"/>
    </source>
</evidence>
<evidence type="ECO:0000256" key="3">
    <source>
        <dbReference type="ARBA" id="ARBA00004155"/>
    </source>
</evidence>
<dbReference type="PANTHER" id="PTHR21014:SF6">
    <property type="entry name" value="PHOSPHATIDYLINOSITOL-4,5-BISPHOSPHATE 4-PHOSPHATASE"/>
    <property type="match status" value="1"/>
</dbReference>
<dbReference type="AlphaFoldDB" id="A0A177BC71"/>
<evidence type="ECO:0000256" key="1">
    <source>
        <dbReference type="ARBA" id="ARBA00001261"/>
    </source>
</evidence>
<dbReference type="GO" id="GO:0031902">
    <property type="term" value="C:late endosome membrane"/>
    <property type="evidence" value="ECO:0007669"/>
    <property type="project" value="UniProtKB-SubCell"/>
</dbReference>
<keyword evidence="13" id="KW-1185">Reference proteome</keyword>
<dbReference type="PANTHER" id="PTHR21014">
    <property type="entry name" value="PHOSPHATIDYLINOSITOL-4,5-BISPHOSPHATE 4-PHOSPHATASE"/>
    <property type="match status" value="1"/>
</dbReference>
<dbReference type="OrthoDB" id="9939933at2759"/>
<comment type="subcellular location">
    <subcellularLocation>
        <location evidence="2 11">Late endosome membrane</location>
        <topology evidence="2 11">Multi-pass membrane protein</topology>
    </subcellularLocation>
    <subcellularLocation>
        <location evidence="3 11">Lysosome membrane</location>
        <topology evidence="3 11">Multi-pass membrane protein</topology>
    </subcellularLocation>
</comment>
<dbReference type="Pfam" id="PF09788">
    <property type="entry name" value="Tmemb_55A"/>
    <property type="match status" value="1"/>
</dbReference>
<gene>
    <name evidence="12" type="ORF">A3Q56_00316</name>
</gene>
<evidence type="ECO:0000256" key="5">
    <source>
        <dbReference type="ARBA" id="ARBA00022692"/>
    </source>
</evidence>
<evidence type="ECO:0000256" key="11">
    <source>
        <dbReference type="RuleBase" id="RU365008"/>
    </source>
</evidence>